<evidence type="ECO:0000256" key="1">
    <source>
        <dbReference type="SAM" id="MobiDB-lite"/>
    </source>
</evidence>
<sequence>LDENPKESSLPDVPPSSEIILESPLTTEEPSIKNNTEDAPTLVTKGDLDAEQIMNNVAQNVVTSATAEAFKKDDSRDVPTSKENTITESQ</sequence>
<organism evidence="2 3">
    <name type="scientific">Trifolium medium</name>
    <dbReference type="NCBI Taxonomy" id="97028"/>
    <lineage>
        <taxon>Eukaryota</taxon>
        <taxon>Viridiplantae</taxon>
        <taxon>Streptophyta</taxon>
        <taxon>Embryophyta</taxon>
        <taxon>Tracheophyta</taxon>
        <taxon>Spermatophyta</taxon>
        <taxon>Magnoliopsida</taxon>
        <taxon>eudicotyledons</taxon>
        <taxon>Gunneridae</taxon>
        <taxon>Pentapetalae</taxon>
        <taxon>rosids</taxon>
        <taxon>fabids</taxon>
        <taxon>Fabales</taxon>
        <taxon>Fabaceae</taxon>
        <taxon>Papilionoideae</taxon>
        <taxon>50 kb inversion clade</taxon>
        <taxon>NPAAA clade</taxon>
        <taxon>Hologalegina</taxon>
        <taxon>IRL clade</taxon>
        <taxon>Trifolieae</taxon>
        <taxon>Trifolium</taxon>
    </lineage>
</organism>
<feature type="compositionally biased region" description="Basic and acidic residues" evidence="1">
    <location>
        <begin position="69"/>
        <end position="80"/>
    </location>
</feature>
<reference evidence="2 3" key="1">
    <citation type="journal article" date="2018" name="Front. Plant Sci.">
        <title>Red Clover (Trifolium pratense) and Zigzag Clover (T. medium) - A Picture of Genomic Similarities and Differences.</title>
        <authorList>
            <person name="Dluhosova J."/>
            <person name="Istvanek J."/>
            <person name="Nedelnik J."/>
            <person name="Repkova J."/>
        </authorList>
    </citation>
    <scope>NUCLEOTIDE SEQUENCE [LARGE SCALE GENOMIC DNA]</scope>
    <source>
        <strain evidence="3">cv. 10/8</strain>
        <tissue evidence="2">Leaf</tissue>
    </source>
</reference>
<feature type="region of interest" description="Disordered" evidence="1">
    <location>
        <begin position="1"/>
        <end position="40"/>
    </location>
</feature>
<evidence type="ECO:0000313" key="2">
    <source>
        <dbReference type="EMBL" id="MCI36446.1"/>
    </source>
</evidence>
<feature type="compositionally biased region" description="Polar residues" evidence="1">
    <location>
        <begin position="81"/>
        <end position="90"/>
    </location>
</feature>
<accession>A0A392RLM5</accession>
<comment type="caution">
    <text evidence="2">The sequence shown here is derived from an EMBL/GenBank/DDBJ whole genome shotgun (WGS) entry which is preliminary data.</text>
</comment>
<keyword evidence="3" id="KW-1185">Reference proteome</keyword>
<feature type="compositionally biased region" description="Polar residues" evidence="1">
    <location>
        <begin position="24"/>
        <end position="38"/>
    </location>
</feature>
<dbReference type="EMBL" id="LXQA010233935">
    <property type="protein sequence ID" value="MCI36446.1"/>
    <property type="molecule type" value="Genomic_DNA"/>
</dbReference>
<proteinExistence type="predicted"/>
<name>A0A392RLM5_9FABA</name>
<dbReference type="Proteomes" id="UP000265520">
    <property type="component" value="Unassembled WGS sequence"/>
</dbReference>
<feature type="region of interest" description="Disordered" evidence="1">
    <location>
        <begin position="68"/>
        <end position="90"/>
    </location>
</feature>
<dbReference type="AlphaFoldDB" id="A0A392RLM5"/>
<protein>
    <submittedName>
        <fullName evidence="2">Uncharacterized protein</fullName>
    </submittedName>
</protein>
<feature type="non-terminal residue" evidence="2">
    <location>
        <position position="1"/>
    </location>
</feature>
<evidence type="ECO:0000313" key="3">
    <source>
        <dbReference type="Proteomes" id="UP000265520"/>
    </source>
</evidence>